<evidence type="ECO:0000313" key="1">
    <source>
        <dbReference type="EMBL" id="KAB1438051.1"/>
    </source>
</evidence>
<dbReference type="OrthoDB" id="9842765at2"/>
<organism evidence="1 2">
    <name type="scientific">Candidatus Galacturonatibacter soehngenii</name>
    <dbReference type="NCBI Taxonomy" id="2307010"/>
    <lineage>
        <taxon>Bacteria</taxon>
        <taxon>Bacillati</taxon>
        <taxon>Bacillota</taxon>
        <taxon>Clostridia</taxon>
        <taxon>Lachnospirales</taxon>
        <taxon>Lachnospiraceae</taxon>
        <taxon>Candidatus Galacturonatibacter</taxon>
    </lineage>
</organism>
<gene>
    <name evidence="1" type="ORF">F7O84_10815</name>
</gene>
<reference evidence="1 2" key="1">
    <citation type="submission" date="2019-09" db="EMBL/GenBank/DDBJ databases">
        <authorList>
            <person name="Valk L.C."/>
        </authorList>
    </citation>
    <scope>NUCLEOTIDE SEQUENCE [LARGE SCALE GENOMIC DNA]</scope>
    <source>
        <strain evidence="1">GalUA</strain>
    </source>
</reference>
<dbReference type="RefSeq" id="WP_151144831.1">
    <property type="nucleotide sequence ID" value="NZ_WAGX01000005.1"/>
</dbReference>
<dbReference type="EMBL" id="WAGX01000005">
    <property type="protein sequence ID" value="KAB1438051.1"/>
    <property type="molecule type" value="Genomic_DNA"/>
</dbReference>
<accession>A0A7V7QK92</accession>
<comment type="caution">
    <text evidence="1">The sequence shown here is derived from an EMBL/GenBank/DDBJ whole genome shotgun (WGS) entry which is preliminary data.</text>
</comment>
<protein>
    <submittedName>
        <fullName evidence="1">Uncharacterized protein</fullName>
    </submittedName>
</protein>
<sequence>MEELLRGYVNHADEQLCFYFENTINNIANFIFNNKKPDNEVVVETIFGKELLKATDHGNQLTGKPAYVEKIDEYLHKLKSGSIKREIVEFLDFSNLNNRDEFDSKDIEEKEFIRLYDGH</sequence>
<keyword evidence="2" id="KW-1185">Reference proteome</keyword>
<reference evidence="1 2" key="2">
    <citation type="submission" date="2020-02" db="EMBL/GenBank/DDBJ databases">
        <title>Candidatus Galacturonibacter soehngenii shows hetero-acetogenic catabolism of galacturonic acid but lacks a canonical carbon monoxide dehydrogenase/acetyl-CoA synthase complex.</title>
        <authorList>
            <person name="Diender M."/>
            <person name="Stouten G.R."/>
            <person name="Petersen J.F."/>
            <person name="Nielsen P.H."/>
            <person name="Dueholm M.S."/>
            <person name="Pronk J.T."/>
            <person name="Van Loosdrecht M.C.M."/>
        </authorList>
    </citation>
    <scope>NUCLEOTIDE SEQUENCE [LARGE SCALE GENOMIC DNA]</scope>
    <source>
        <strain evidence="1">GalUA</strain>
    </source>
</reference>
<dbReference type="AlphaFoldDB" id="A0A7V7QK92"/>
<proteinExistence type="predicted"/>
<evidence type="ECO:0000313" key="2">
    <source>
        <dbReference type="Proteomes" id="UP000461768"/>
    </source>
</evidence>
<name>A0A7V7QK92_9FIRM</name>
<dbReference type="Proteomes" id="UP000461768">
    <property type="component" value="Unassembled WGS sequence"/>
</dbReference>